<feature type="chain" id="PRO_5009915824" evidence="3">
    <location>
        <begin position="31"/>
        <end position="886"/>
    </location>
</feature>
<dbReference type="PANTHER" id="PTHR43308">
    <property type="entry name" value="OUTER MEMBRANE PROTEIN ALPHA-RELATED"/>
    <property type="match status" value="1"/>
</dbReference>
<protein>
    <submittedName>
        <fullName evidence="5">FecR family protein</fullName>
    </submittedName>
</protein>
<dbReference type="PROSITE" id="PS51272">
    <property type="entry name" value="SLH"/>
    <property type="match status" value="3"/>
</dbReference>
<gene>
    <name evidence="5" type="ORF">SAMN02745219_00178</name>
</gene>
<reference evidence="6" key="1">
    <citation type="submission" date="2016-11" db="EMBL/GenBank/DDBJ databases">
        <authorList>
            <person name="Varghese N."/>
            <person name="Submissions S."/>
        </authorList>
    </citation>
    <scope>NUCLEOTIDE SEQUENCE [LARGE SCALE GENOMIC DNA]</scope>
    <source>
        <strain evidence="6">DSM 16057</strain>
    </source>
</reference>
<dbReference type="InterPro" id="IPR001119">
    <property type="entry name" value="SLH_dom"/>
</dbReference>
<organism evidence="5 6">
    <name type="scientific">Desulfofundulus thermosubterraneus DSM 16057</name>
    <dbReference type="NCBI Taxonomy" id="1121432"/>
    <lineage>
        <taxon>Bacteria</taxon>
        <taxon>Bacillati</taxon>
        <taxon>Bacillota</taxon>
        <taxon>Clostridia</taxon>
        <taxon>Eubacteriales</taxon>
        <taxon>Peptococcaceae</taxon>
        <taxon>Desulfofundulus</taxon>
    </lineage>
</organism>
<keyword evidence="6" id="KW-1185">Reference proteome</keyword>
<dbReference type="Pfam" id="PF00395">
    <property type="entry name" value="SLH"/>
    <property type="match status" value="3"/>
</dbReference>
<dbReference type="Proteomes" id="UP000184529">
    <property type="component" value="Unassembled WGS sequence"/>
</dbReference>
<proteinExistence type="predicted"/>
<dbReference type="STRING" id="1121432.SAMN02745219_00178"/>
<evidence type="ECO:0000256" key="1">
    <source>
        <dbReference type="ARBA" id="ARBA00022737"/>
    </source>
</evidence>
<dbReference type="AlphaFoldDB" id="A0A1M6AKB5"/>
<dbReference type="Gene3D" id="2.120.10.70">
    <property type="entry name" value="Fucose-specific lectin"/>
    <property type="match status" value="2"/>
</dbReference>
<sequence>MLSKRKLPELIVIALFVIALLLVSNPAALAASPENQANPVTKQVFPEFKDVPATDVDALFIRYLTSTGFLKGFPDGTFGPERPLTRAEAVAVLTRNREVAPPTDGKQTFRDVGPGHWAYASIETAAREGLLAGYPDGTFRPNQLLSRAEALALVLRWSGQPLPEVQRPVPADVPAGHWAYRTVAAALDAGLVVPAGDRFNPEQPMLRKAFARSVAVTMILSPSRRAETLDATLVVKSGRVTLQNASGEKTVSGSVPVALNDIIRTGVEGRAELVFPDGSGVRLEPNTEVQVTRLDGAASICKDGRPTEIIEHLGLKLNKGQIFGALATTYTTFKETASLPEHTAPPVLVASLGITPELAAALSKTAAPEKNAPWWKLARATKVRVTVDMPWAVAGIRGTFWMNRVTDQEQVTNVLIGEATVTAAEKTVTLSGGQTTSVTAAGAPPQPPAPMSKEEVQAWQAVKEWVQERARAIEQSEPVKIEPQPAAQLETPAQPAQTLREILDEAIASAAAVAADSSSGGSSGDSGSSSGGESNLVWCMETVDGSVYGVESASMVLDLSGYPHIVYSCFDATGSHLKYAYKTGAGWQSEPIVDDAGNNKLMSTSLALDTSGNPHISYYDATNGKLIYACKNGPQWQLELVDTVVADVYSSLPPKIASLALDTEGRPHISYYDATNKKLKYAFRLGLEQWDRATVVDSVYDEGVYASIAVDRYDNPHIAYYDWSNGDLKYAYKGANGWVVETVESEGWVGWSTALALDASGRPHVSYHKCDDGTLRYAYRDADGTWHTEKVDGDQNNYTGDYTSIAVGSAGNPYIAYFVTVISNNEHLNYLKYACKIASGWQIQTVDVTEYVGCPSIALDSSGRPHISYYDGANYRLKYACLTPAQ</sequence>
<dbReference type="SUPFAM" id="SSF89372">
    <property type="entry name" value="Fucose-specific lectin"/>
    <property type="match status" value="1"/>
</dbReference>
<feature type="region of interest" description="Disordered" evidence="2">
    <location>
        <begin position="431"/>
        <end position="451"/>
    </location>
</feature>
<name>A0A1M6AKB5_9FIRM</name>
<dbReference type="InterPro" id="IPR051465">
    <property type="entry name" value="Cell_Envelope_Struct_Comp"/>
</dbReference>
<evidence type="ECO:0000259" key="4">
    <source>
        <dbReference type="PROSITE" id="PS51272"/>
    </source>
</evidence>
<keyword evidence="3" id="KW-0732">Signal</keyword>
<feature type="signal peptide" evidence="3">
    <location>
        <begin position="1"/>
        <end position="30"/>
    </location>
</feature>
<dbReference type="PANTHER" id="PTHR43308:SF5">
    <property type="entry name" value="S-LAYER PROTEIN _ PEPTIDOGLYCAN ENDO-BETA-N-ACETYLGLUCOSAMINIDASE"/>
    <property type="match status" value="1"/>
</dbReference>
<feature type="domain" description="SLH" evidence="4">
    <location>
        <begin position="44"/>
        <end position="104"/>
    </location>
</feature>
<evidence type="ECO:0000256" key="3">
    <source>
        <dbReference type="SAM" id="SignalP"/>
    </source>
</evidence>
<dbReference type="EMBL" id="FQZM01000003">
    <property type="protein sequence ID" value="SHI36906.1"/>
    <property type="molecule type" value="Genomic_DNA"/>
</dbReference>
<accession>A0A1M6AKB5</accession>
<feature type="domain" description="SLH" evidence="4">
    <location>
        <begin position="105"/>
        <end position="168"/>
    </location>
</feature>
<keyword evidence="1" id="KW-0677">Repeat</keyword>
<evidence type="ECO:0000256" key="2">
    <source>
        <dbReference type="SAM" id="MobiDB-lite"/>
    </source>
</evidence>
<evidence type="ECO:0000313" key="6">
    <source>
        <dbReference type="Proteomes" id="UP000184529"/>
    </source>
</evidence>
<dbReference type="OrthoDB" id="1808441at2"/>
<dbReference type="RefSeq" id="WP_084061928.1">
    <property type="nucleotide sequence ID" value="NZ_FQZM01000003.1"/>
</dbReference>
<evidence type="ECO:0000313" key="5">
    <source>
        <dbReference type="EMBL" id="SHI36906.1"/>
    </source>
</evidence>
<feature type="domain" description="SLH" evidence="4">
    <location>
        <begin position="170"/>
        <end position="228"/>
    </location>
</feature>